<feature type="compositionally biased region" description="Polar residues" evidence="5">
    <location>
        <begin position="1"/>
        <end position="11"/>
    </location>
</feature>
<dbReference type="PANTHER" id="PTHR43179">
    <property type="entry name" value="RHAMNOSYLTRANSFERASE WBBL"/>
    <property type="match status" value="1"/>
</dbReference>
<dbReference type="KEGG" id="ahu:A6A40_24215"/>
<evidence type="ECO:0000256" key="4">
    <source>
        <dbReference type="SAM" id="Coils"/>
    </source>
</evidence>
<evidence type="ECO:0000256" key="5">
    <source>
        <dbReference type="SAM" id="MobiDB-lite"/>
    </source>
</evidence>
<proteinExistence type="inferred from homology"/>
<dbReference type="Gene3D" id="3.90.550.10">
    <property type="entry name" value="Spore Coat Polysaccharide Biosynthesis Protein SpsA, Chain A"/>
    <property type="match status" value="1"/>
</dbReference>
<evidence type="ECO:0000256" key="2">
    <source>
        <dbReference type="ARBA" id="ARBA00022676"/>
    </source>
</evidence>
<dbReference type="Pfam" id="PF13578">
    <property type="entry name" value="Methyltransf_24"/>
    <property type="match status" value="1"/>
</dbReference>
<keyword evidence="4" id="KW-0175">Coiled coil</keyword>
<dbReference type="InterPro" id="IPR029063">
    <property type="entry name" value="SAM-dependent_MTases_sf"/>
</dbReference>
<dbReference type="EMBL" id="CP028905">
    <property type="protein sequence ID" value="AWB08138.1"/>
    <property type="molecule type" value="Genomic_DNA"/>
</dbReference>
<keyword evidence="3" id="KW-0808">Transferase</keyword>
<dbReference type="GO" id="GO:0016757">
    <property type="term" value="F:glycosyltransferase activity"/>
    <property type="evidence" value="ECO:0007669"/>
    <property type="project" value="UniProtKB-KW"/>
</dbReference>
<dbReference type="Pfam" id="PF05045">
    <property type="entry name" value="RgpF"/>
    <property type="match status" value="1"/>
</dbReference>
<dbReference type="AlphaFoldDB" id="A0A2R4VUL7"/>
<name>A0A2R4VUL7_9PROT</name>
<sequence length="1076" mass="118964">MPHQMPDSTLSPHPANHAGDRPGTRPLDLQALYTPIVLSEPNRLVFPPPWIGHIPFAFWIIDALRPASLVELGTHSGNSYCAFLQAIAACGLSTSCYAVDTWEGDPHAGLYGDEVYEDLRAHHDAAYAGFSRLLRMTFDQALEYFPDASIDLLHIDGLHTYEAVGQDFRSWLPKMSGRGLVLFHDINVRERGFGVWQVWEEVSAAYPSFSFLHSNGLGVAYVGKPEAMPPALAWLFEAAGERDRNALVRRHFDRLGQGLVDRFWAQHRLKQIGDYTRHADALSAQVADREATVERLTGWVADRDADIGALQAHAAETDRQLHALAVETDRQLHLLMDRLGEREAQLAEAMAEAERQTAEARRQAAHARALQDELARQTHRLEAMEGSTSWRATAGLRWASARSRTAIVKARFIVGISRRALPMLLCQPESRHQTLESLRRDGLRPAWRRIIQQVQGGRTPCAAPAALDAPSFPEVARPIEIDHSVAVPFGHRPALATGPDGTPPTIAVVCHLFHENLAVEFRRYFLNIPVPADLFISTSDPFKKSVIEKAFSGWDRGTVDVRVTPNRGRDIAPKLLGFRDVYDRYDLVLHLHSKQSDHASVLANWRGQLLETLLGSPETVESIVGAFVQRPDLGMVGSQHFEPVRHWINWGNNFPYADRLMARLGLTLSETRVLDFPSGSMFWARSAALKPLLDLGLSYEDFAEERGQIDGTLAHAIERTYFHVCEAAGFGWIKVADPALFPDTPAIAPIDSPADLDRFIVEHGLKLTGSDLPAPRSVHPTPIAQPDPALIDRRSAKALGLDRAVAPATVAVGIVTYNNDEAAVRRIVESTRLALAEAGCPTDGRILVIDNGESSAATTAGDPAIHRLDSAGNIGFGAGHNRLMAAAFAAGADHYIAANPDGAFHPQAVLALLRMMQAQQDRALVEALQFPVEHPKPYDPFTFETPWLSGACLMIPRRAFEELGGFDETFFMYCEDVDLSWRARASGFVLCSCPTAIFLHEVTNRPRNPAVLRMIHESGMLLARKWGAPPAFQSWVAGELRGLGHPPPETQPEPVPADWRRCADFSHHFSFAKARW</sequence>
<evidence type="ECO:0000256" key="1">
    <source>
        <dbReference type="ARBA" id="ARBA00006739"/>
    </source>
</evidence>
<reference evidence="6 7" key="1">
    <citation type="submission" date="2018-04" db="EMBL/GenBank/DDBJ databases">
        <title>Complete genome sequence of the nitrogen-fixing bacterium Azospirillum humicireducens type strain SgZ-5.</title>
        <authorList>
            <person name="Yu Z."/>
        </authorList>
    </citation>
    <scope>NUCLEOTIDE SEQUENCE [LARGE SCALE GENOMIC DNA]</scope>
    <source>
        <strain evidence="6 7">SgZ-5</strain>
        <plasmid evidence="6 7">pYZ4</plasmid>
    </source>
</reference>
<dbReference type="InterPro" id="IPR007739">
    <property type="entry name" value="RgpF"/>
</dbReference>
<dbReference type="SUPFAM" id="SSF53335">
    <property type="entry name" value="S-adenosyl-L-methionine-dependent methyltransferases"/>
    <property type="match status" value="1"/>
</dbReference>
<feature type="coiled-coil region" evidence="4">
    <location>
        <begin position="336"/>
        <end position="387"/>
    </location>
</feature>
<evidence type="ECO:0008006" key="8">
    <source>
        <dbReference type="Google" id="ProtNLM"/>
    </source>
</evidence>
<gene>
    <name evidence="6" type="ORF">A6A40_24215</name>
</gene>
<dbReference type="SUPFAM" id="SSF53448">
    <property type="entry name" value="Nucleotide-diphospho-sugar transferases"/>
    <property type="match status" value="1"/>
</dbReference>
<dbReference type="InterPro" id="IPR029044">
    <property type="entry name" value="Nucleotide-diphossugar_trans"/>
</dbReference>
<organism evidence="6 7">
    <name type="scientific">Azospirillum humicireducens</name>
    <dbReference type="NCBI Taxonomy" id="1226968"/>
    <lineage>
        <taxon>Bacteria</taxon>
        <taxon>Pseudomonadati</taxon>
        <taxon>Pseudomonadota</taxon>
        <taxon>Alphaproteobacteria</taxon>
        <taxon>Rhodospirillales</taxon>
        <taxon>Azospirillaceae</taxon>
        <taxon>Azospirillum</taxon>
    </lineage>
</organism>
<comment type="similarity">
    <text evidence="1">Belongs to the glycosyltransferase 2 family.</text>
</comment>
<keyword evidence="7" id="KW-1185">Reference proteome</keyword>
<evidence type="ECO:0000313" key="6">
    <source>
        <dbReference type="EMBL" id="AWB08138.1"/>
    </source>
</evidence>
<evidence type="ECO:0000256" key="3">
    <source>
        <dbReference type="ARBA" id="ARBA00022679"/>
    </source>
</evidence>
<geneLocation type="plasmid" evidence="6 7">
    <name>pYZ4</name>
</geneLocation>
<dbReference type="CDD" id="cd04186">
    <property type="entry name" value="GT_2_like_c"/>
    <property type="match status" value="1"/>
</dbReference>
<keyword evidence="2" id="KW-0328">Glycosyltransferase</keyword>
<dbReference type="Gene3D" id="3.40.50.150">
    <property type="entry name" value="Vaccinia Virus protein VP39"/>
    <property type="match status" value="1"/>
</dbReference>
<feature type="region of interest" description="Disordered" evidence="5">
    <location>
        <begin position="1"/>
        <end position="24"/>
    </location>
</feature>
<dbReference type="Proteomes" id="UP000077405">
    <property type="component" value="Plasmid pYZ4"/>
</dbReference>
<protein>
    <recommendedName>
        <fullName evidence="8">Glycosyltransferase 2-like domain-containing protein</fullName>
    </recommendedName>
</protein>
<evidence type="ECO:0000313" key="7">
    <source>
        <dbReference type="Proteomes" id="UP000077405"/>
    </source>
</evidence>
<dbReference type="PANTHER" id="PTHR43179:SF12">
    <property type="entry name" value="GALACTOFURANOSYLTRANSFERASE GLFT2"/>
    <property type="match status" value="1"/>
</dbReference>
<keyword evidence="6" id="KW-0614">Plasmid</keyword>
<accession>A0A2R4VUL7</accession>